<gene>
    <name evidence="3" type="ORF">CK203_033848</name>
    <name evidence="2" type="ORF">CK203_083180</name>
</gene>
<reference evidence="3 4" key="1">
    <citation type="journal article" date="2018" name="PLoS Genet.">
        <title>Population sequencing reveals clonal diversity and ancestral inbreeding in the grapevine cultivar Chardonnay.</title>
        <authorList>
            <person name="Roach M.J."/>
            <person name="Johnson D.L."/>
            <person name="Bohlmann J."/>
            <person name="van Vuuren H.J."/>
            <person name="Jones S.J."/>
            <person name="Pretorius I.S."/>
            <person name="Schmidt S.A."/>
            <person name="Borneman A.R."/>
        </authorList>
    </citation>
    <scope>NUCLEOTIDE SEQUENCE [LARGE SCALE GENOMIC DNA]</scope>
    <source>
        <strain evidence="4">cv. Chardonnay</strain>
        <strain evidence="3">I10V1</strain>
        <tissue evidence="3">Leaf</tissue>
    </source>
</reference>
<feature type="coiled-coil region" evidence="1">
    <location>
        <begin position="140"/>
        <end position="174"/>
    </location>
</feature>
<sequence length="327" mass="37300">MLTSRFKTIRMDDHETFREFHANLMDIVNSSFNLREPISNSKVVRKILTYLERFRAKVTAIEESKDVDSLKIDELVAFAASVNEKPLKKEVLSEFCESSDSNDNDISFDTTYKTLYKECLSLKQEQVKWKAFKKILINEIDVLKGEKKAFLEKIAFLENEHLEVKKKCDVLKSENQMFKDELSLWKGELYPSSKRLNELINSGRKSFDKRGLGFLGGNATPKQPLSTEPPIQVTIMSSSSDQSPHFTLNTQPPSALAKPLIALNIIAQINEKLTPSTFPQWRSQFEALLIGYTYSTMSKAPFGVPLQMVPLLKSYARPIGFDRINLS</sequence>
<protein>
    <submittedName>
        <fullName evidence="3">Uncharacterized protein</fullName>
    </submittedName>
</protein>
<dbReference type="EMBL" id="QGNW01001469">
    <property type="protein sequence ID" value="RVW39904.1"/>
    <property type="molecule type" value="Genomic_DNA"/>
</dbReference>
<proteinExistence type="predicted"/>
<accession>A0A438IQG6</accession>
<dbReference type="AlphaFoldDB" id="A0A438IQG6"/>
<keyword evidence="1" id="KW-0175">Coiled coil</keyword>
<dbReference type="EMBL" id="QGNW01000090">
    <property type="protein sequence ID" value="RVW98960.1"/>
    <property type="molecule type" value="Genomic_DNA"/>
</dbReference>
<organism evidence="3 4">
    <name type="scientific">Vitis vinifera</name>
    <name type="common">Grape</name>
    <dbReference type="NCBI Taxonomy" id="29760"/>
    <lineage>
        <taxon>Eukaryota</taxon>
        <taxon>Viridiplantae</taxon>
        <taxon>Streptophyta</taxon>
        <taxon>Embryophyta</taxon>
        <taxon>Tracheophyta</taxon>
        <taxon>Spermatophyta</taxon>
        <taxon>Magnoliopsida</taxon>
        <taxon>eudicotyledons</taxon>
        <taxon>Gunneridae</taxon>
        <taxon>Pentapetalae</taxon>
        <taxon>rosids</taxon>
        <taxon>Vitales</taxon>
        <taxon>Vitaceae</taxon>
        <taxon>Viteae</taxon>
        <taxon>Vitis</taxon>
    </lineage>
</organism>
<evidence type="ECO:0000256" key="1">
    <source>
        <dbReference type="SAM" id="Coils"/>
    </source>
</evidence>
<name>A0A438IQG6_VITVI</name>
<evidence type="ECO:0000313" key="3">
    <source>
        <dbReference type="EMBL" id="RVW98960.1"/>
    </source>
</evidence>
<dbReference type="Proteomes" id="UP000288805">
    <property type="component" value="Unassembled WGS sequence"/>
</dbReference>
<comment type="caution">
    <text evidence="3">The sequence shown here is derived from an EMBL/GenBank/DDBJ whole genome shotgun (WGS) entry which is preliminary data.</text>
</comment>
<evidence type="ECO:0000313" key="4">
    <source>
        <dbReference type="Proteomes" id="UP000288805"/>
    </source>
</evidence>
<evidence type="ECO:0000313" key="2">
    <source>
        <dbReference type="EMBL" id="RVW39904.1"/>
    </source>
</evidence>